<feature type="compositionally biased region" description="Polar residues" evidence="1">
    <location>
        <begin position="78"/>
        <end position="95"/>
    </location>
</feature>
<organism evidence="2 3">
    <name type="scientific">Gymnopilus junonius</name>
    <name type="common">Spectacular rustgill mushroom</name>
    <name type="synonym">Gymnopilus spectabilis subsp. junonius</name>
    <dbReference type="NCBI Taxonomy" id="109634"/>
    <lineage>
        <taxon>Eukaryota</taxon>
        <taxon>Fungi</taxon>
        <taxon>Dikarya</taxon>
        <taxon>Basidiomycota</taxon>
        <taxon>Agaricomycotina</taxon>
        <taxon>Agaricomycetes</taxon>
        <taxon>Agaricomycetidae</taxon>
        <taxon>Agaricales</taxon>
        <taxon>Agaricineae</taxon>
        <taxon>Hymenogastraceae</taxon>
        <taxon>Gymnopilus</taxon>
    </lineage>
</organism>
<sequence>MSMVVRFKQFKSFTISTLHSSQPSQEIMTENSRPLKTTPEVLLPLYLSSIFLDYDCSIPPLISHYTSGTDATSHEIDSTTNITSLPQSKTSSRSSDPLPCSVDSRVPTRRRGRRPLTRETVQSLEDSQVLISLGMSPFMPGQDAIYNQNRFARNEAILAWHLSSLERSFAQLESNRDRRTEEIYCDKLNHAVPELALEEILRAVPHSSRNLAGPARHSQRIRLSSSTDAFSIPALQVRAQQDPYPNTSLCHPPGSPVMHLRDQHRSQLIDSTTIKDDSGKFRGAFGPISNVNSDGEADPCTTPGSRPRTRPWLL</sequence>
<proteinExistence type="predicted"/>
<keyword evidence="3" id="KW-1185">Reference proteome</keyword>
<dbReference type="EMBL" id="JADNYJ010000140">
    <property type="protein sequence ID" value="KAF8880455.1"/>
    <property type="molecule type" value="Genomic_DNA"/>
</dbReference>
<evidence type="ECO:0000313" key="2">
    <source>
        <dbReference type="EMBL" id="KAF8880455.1"/>
    </source>
</evidence>
<protein>
    <submittedName>
        <fullName evidence="2">Uncharacterized protein</fullName>
    </submittedName>
</protein>
<name>A0A9P5TH71_GYMJU</name>
<dbReference type="OrthoDB" id="3065452at2759"/>
<evidence type="ECO:0000256" key="1">
    <source>
        <dbReference type="SAM" id="MobiDB-lite"/>
    </source>
</evidence>
<gene>
    <name evidence="2" type="ORF">CPB84DRAFT_1792509</name>
</gene>
<reference evidence="2" key="1">
    <citation type="submission" date="2020-11" db="EMBL/GenBank/DDBJ databases">
        <authorList>
            <consortium name="DOE Joint Genome Institute"/>
            <person name="Ahrendt S."/>
            <person name="Riley R."/>
            <person name="Andreopoulos W."/>
            <person name="LaButti K."/>
            <person name="Pangilinan J."/>
            <person name="Ruiz-duenas F.J."/>
            <person name="Barrasa J.M."/>
            <person name="Sanchez-Garcia M."/>
            <person name="Camarero S."/>
            <person name="Miyauchi S."/>
            <person name="Serrano A."/>
            <person name="Linde D."/>
            <person name="Babiker R."/>
            <person name="Drula E."/>
            <person name="Ayuso-Fernandez I."/>
            <person name="Pacheco R."/>
            <person name="Padilla G."/>
            <person name="Ferreira P."/>
            <person name="Barriuso J."/>
            <person name="Kellner H."/>
            <person name="Castanera R."/>
            <person name="Alfaro M."/>
            <person name="Ramirez L."/>
            <person name="Pisabarro A.G."/>
            <person name="Kuo A."/>
            <person name="Tritt A."/>
            <person name="Lipzen A."/>
            <person name="He G."/>
            <person name="Yan M."/>
            <person name="Ng V."/>
            <person name="Cullen D."/>
            <person name="Martin F."/>
            <person name="Rosso M.-N."/>
            <person name="Henrissat B."/>
            <person name="Hibbett D."/>
            <person name="Martinez A.T."/>
            <person name="Grigoriev I.V."/>
        </authorList>
    </citation>
    <scope>NUCLEOTIDE SEQUENCE</scope>
    <source>
        <strain evidence="2">AH 44721</strain>
    </source>
</reference>
<feature type="region of interest" description="Disordered" evidence="1">
    <location>
        <begin position="69"/>
        <end position="120"/>
    </location>
</feature>
<comment type="caution">
    <text evidence="2">The sequence shown here is derived from an EMBL/GenBank/DDBJ whole genome shotgun (WGS) entry which is preliminary data.</text>
</comment>
<feature type="region of interest" description="Disordered" evidence="1">
    <location>
        <begin position="274"/>
        <end position="314"/>
    </location>
</feature>
<accession>A0A9P5TH71</accession>
<dbReference type="AlphaFoldDB" id="A0A9P5TH71"/>
<evidence type="ECO:0000313" key="3">
    <source>
        <dbReference type="Proteomes" id="UP000724874"/>
    </source>
</evidence>
<dbReference type="Proteomes" id="UP000724874">
    <property type="component" value="Unassembled WGS sequence"/>
</dbReference>